<dbReference type="PROSITE" id="PS50096">
    <property type="entry name" value="IQ"/>
    <property type="match status" value="1"/>
</dbReference>
<organism evidence="1">
    <name type="scientific">Graphocephala atropunctata</name>
    <dbReference type="NCBI Taxonomy" id="36148"/>
    <lineage>
        <taxon>Eukaryota</taxon>
        <taxon>Metazoa</taxon>
        <taxon>Ecdysozoa</taxon>
        <taxon>Arthropoda</taxon>
        <taxon>Hexapoda</taxon>
        <taxon>Insecta</taxon>
        <taxon>Pterygota</taxon>
        <taxon>Neoptera</taxon>
        <taxon>Paraneoptera</taxon>
        <taxon>Hemiptera</taxon>
        <taxon>Auchenorrhyncha</taxon>
        <taxon>Membracoidea</taxon>
        <taxon>Cicadellidae</taxon>
        <taxon>Cicadellinae</taxon>
        <taxon>Cicadellini</taxon>
        <taxon>Graphocephala</taxon>
    </lineage>
</organism>
<dbReference type="Gene3D" id="1.20.890.10">
    <property type="entry name" value="cAMP-dependent protein kinase regulatory subunit, dimerization-anchoring domain"/>
    <property type="match status" value="1"/>
</dbReference>
<accession>A0A1B6M585</accession>
<evidence type="ECO:0000313" key="1">
    <source>
        <dbReference type="EMBL" id="JAT31082.1"/>
    </source>
</evidence>
<feature type="non-terminal residue" evidence="1">
    <location>
        <position position="243"/>
    </location>
</feature>
<protein>
    <recommendedName>
        <fullName evidence="2">RIIa domain-containing protein</fullName>
    </recommendedName>
</protein>
<reference evidence="1" key="1">
    <citation type="submission" date="2015-11" db="EMBL/GenBank/DDBJ databases">
        <title>De novo transcriptome assembly of four potential Pierce s Disease insect vectors from Arizona vineyards.</title>
        <authorList>
            <person name="Tassone E.E."/>
        </authorList>
    </citation>
    <scope>NUCLEOTIDE SEQUENCE</scope>
</reference>
<evidence type="ECO:0008006" key="2">
    <source>
        <dbReference type="Google" id="ProtNLM"/>
    </source>
</evidence>
<name>A0A1B6M585_9HEMI</name>
<dbReference type="SUPFAM" id="SSF47391">
    <property type="entry name" value="Dimerization-anchoring domain of cAMP-dependent PK regulatory subunit"/>
    <property type="match status" value="1"/>
</dbReference>
<dbReference type="EMBL" id="GEBQ01008895">
    <property type="protein sequence ID" value="JAT31082.1"/>
    <property type="molecule type" value="Transcribed_RNA"/>
</dbReference>
<feature type="non-terminal residue" evidence="1">
    <location>
        <position position="1"/>
    </location>
</feature>
<gene>
    <name evidence="1" type="ORF">g.24751</name>
</gene>
<dbReference type="AlphaFoldDB" id="A0A1B6M585"/>
<proteinExistence type="predicted"/>
<sequence length="243" mass="26833">RKSRGRGGVGERLVYPEPTGLRELIADIARAVLRAQPPSLYRSIADYLETLVRVRSSARQAESMVGEICTASTGLIAYLESLRVSWAEADRAARTVQAAYRRHTTRRRAKASQERARVVTAALESGSFRDYLQTRQLDSSRATSTSTVYDAYKDFLALKEATTNECERATINTVESVVGRPELKEAVIGAVREVSNLEVEKHPSISNQTQSWQPSLSNLTQSRLSSYLPMISVSGRLLAAAEV</sequence>